<dbReference type="InterPro" id="IPR034741">
    <property type="entry name" value="Terpene_cyclase-like_1_C"/>
</dbReference>
<dbReference type="InterPro" id="IPR008930">
    <property type="entry name" value="Terpenoid_cyclase/PrenylTrfase"/>
</dbReference>
<dbReference type="SFLD" id="SFLDG01019">
    <property type="entry name" value="Terpene_Cyclase_Like_1_C_Termi"/>
    <property type="match status" value="1"/>
</dbReference>
<evidence type="ECO:0000313" key="15">
    <source>
        <dbReference type="EMBL" id="RHN60270.1"/>
    </source>
</evidence>
<evidence type="ECO:0000256" key="8">
    <source>
        <dbReference type="ARBA" id="ARBA00052932"/>
    </source>
</evidence>
<dbReference type="FunFam" id="1.10.600.10:FF:000007">
    <property type="entry name" value="Isoprene synthase, chloroplastic"/>
    <property type="match status" value="1"/>
</dbReference>
<feature type="domain" description="Terpene synthase metal-binding" evidence="13">
    <location>
        <begin position="285"/>
        <end position="524"/>
    </location>
</feature>
<evidence type="ECO:0000256" key="10">
    <source>
        <dbReference type="ARBA" id="ARBA00067061"/>
    </source>
</evidence>
<dbReference type="SUPFAM" id="SSF48239">
    <property type="entry name" value="Terpenoid cyclases/Protein prenyltransferases"/>
    <property type="match status" value="1"/>
</dbReference>
<dbReference type="GO" id="GO:0009611">
    <property type="term" value="P:response to wounding"/>
    <property type="evidence" value="ECO:0007669"/>
    <property type="project" value="UniProtKB-ARBA"/>
</dbReference>
<reference evidence="14 17" key="1">
    <citation type="journal article" date="2011" name="Nature">
        <title>The Medicago genome provides insight into the evolution of rhizobial symbioses.</title>
        <authorList>
            <person name="Young N.D."/>
            <person name="Debelle F."/>
            <person name="Oldroyd G.E."/>
            <person name="Geurts R."/>
            <person name="Cannon S.B."/>
            <person name="Udvardi M.K."/>
            <person name="Benedito V.A."/>
            <person name="Mayer K.F."/>
            <person name="Gouzy J."/>
            <person name="Schoof H."/>
            <person name="Van de Peer Y."/>
            <person name="Proost S."/>
            <person name="Cook D.R."/>
            <person name="Meyers B.C."/>
            <person name="Spannagl M."/>
            <person name="Cheung F."/>
            <person name="De Mita S."/>
            <person name="Krishnakumar V."/>
            <person name="Gundlach H."/>
            <person name="Zhou S."/>
            <person name="Mudge J."/>
            <person name="Bharti A.K."/>
            <person name="Murray J.D."/>
            <person name="Naoumkina M.A."/>
            <person name="Rosen B."/>
            <person name="Silverstein K.A."/>
            <person name="Tang H."/>
            <person name="Rombauts S."/>
            <person name="Zhao P.X."/>
            <person name="Zhou P."/>
            <person name="Barbe V."/>
            <person name="Bardou P."/>
            <person name="Bechner M."/>
            <person name="Bellec A."/>
            <person name="Berger A."/>
            <person name="Berges H."/>
            <person name="Bidwell S."/>
            <person name="Bisseling T."/>
            <person name="Choisne N."/>
            <person name="Couloux A."/>
            <person name="Denny R."/>
            <person name="Deshpande S."/>
            <person name="Dai X."/>
            <person name="Doyle J.J."/>
            <person name="Dudez A.M."/>
            <person name="Farmer A.D."/>
            <person name="Fouteau S."/>
            <person name="Franken C."/>
            <person name="Gibelin C."/>
            <person name="Gish J."/>
            <person name="Goldstein S."/>
            <person name="Gonzalez A.J."/>
            <person name="Green P.J."/>
            <person name="Hallab A."/>
            <person name="Hartog M."/>
            <person name="Hua A."/>
            <person name="Humphray S.J."/>
            <person name="Jeong D.H."/>
            <person name="Jing Y."/>
            <person name="Jocker A."/>
            <person name="Kenton S.M."/>
            <person name="Kim D.J."/>
            <person name="Klee K."/>
            <person name="Lai H."/>
            <person name="Lang C."/>
            <person name="Lin S."/>
            <person name="Macmil S.L."/>
            <person name="Magdelenat G."/>
            <person name="Matthews L."/>
            <person name="McCorrison J."/>
            <person name="Monaghan E.L."/>
            <person name="Mun J.H."/>
            <person name="Najar F.Z."/>
            <person name="Nicholson C."/>
            <person name="Noirot C."/>
            <person name="O'Bleness M."/>
            <person name="Paule C.R."/>
            <person name="Poulain J."/>
            <person name="Prion F."/>
            <person name="Qin B."/>
            <person name="Qu C."/>
            <person name="Retzel E.F."/>
            <person name="Riddle C."/>
            <person name="Sallet E."/>
            <person name="Samain S."/>
            <person name="Samson N."/>
            <person name="Sanders I."/>
            <person name="Saurat O."/>
            <person name="Scarpelli C."/>
            <person name="Schiex T."/>
            <person name="Segurens B."/>
            <person name="Severin A.J."/>
            <person name="Sherrier D.J."/>
            <person name="Shi R."/>
            <person name="Sims S."/>
            <person name="Singer S.R."/>
            <person name="Sinharoy S."/>
            <person name="Sterck L."/>
            <person name="Viollet A."/>
            <person name="Wang B.B."/>
            <person name="Wang K."/>
            <person name="Wang M."/>
            <person name="Wang X."/>
            <person name="Warfsmann J."/>
            <person name="Weissenbach J."/>
            <person name="White D.D."/>
            <person name="White J.D."/>
            <person name="Wiley G.B."/>
            <person name="Wincker P."/>
            <person name="Xing Y."/>
            <person name="Yang L."/>
            <person name="Yao Z."/>
            <person name="Ying F."/>
            <person name="Zhai J."/>
            <person name="Zhou L."/>
            <person name="Zuber A."/>
            <person name="Denarie J."/>
            <person name="Dixon R.A."/>
            <person name="May G.D."/>
            <person name="Schwartz D.C."/>
            <person name="Rogers J."/>
            <person name="Quetier F."/>
            <person name="Town C.D."/>
            <person name="Roe B.A."/>
        </authorList>
    </citation>
    <scope>NUCLEOTIDE SEQUENCE [LARGE SCALE GENOMIC DNA]</scope>
    <source>
        <strain evidence="14">A17</strain>
        <strain evidence="16 17">cv. Jemalong A17</strain>
    </source>
</reference>
<dbReference type="Pfam" id="PF01397">
    <property type="entry name" value="Terpene_synth"/>
    <property type="match status" value="1"/>
</dbReference>
<evidence type="ECO:0000256" key="4">
    <source>
        <dbReference type="ARBA" id="ARBA00022821"/>
    </source>
</evidence>
<dbReference type="GO" id="GO:0009570">
    <property type="term" value="C:chloroplast stroma"/>
    <property type="evidence" value="ECO:0007669"/>
    <property type="project" value="UniProtKB-SubCell"/>
</dbReference>
<reference evidence="14 17" key="2">
    <citation type="journal article" date="2014" name="BMC Genomics">
        <title>An improved genome release (version Mt4.0) for the model legume Medicago truncatula.</title>
        <authorList>
            <person name="Tang H."/>
            <person name="Krishnakumar V."/>
            <person name="Bidwell S."/>
            <person name="Rosen B."/>
            <person name="Chan A."/>
            <person name="Zhou S."/>
            <person name="Gentzbittel L."/>
            <person name="Childs K.L."/>
            <person name="Yandell M."/>
            <person name="Gundlach H."/>
            <person name="Mayer K.F."/>
            <person name="Schwartz D.C."/>
            <person name="Town C.D."/>
        </authorList>
    </citation>
    <scope>GENOME REANNOTATION</scope>
    <source>
        <strain evidence="14">A17</strain>
        <strain evidence="16 17">cv. Jemalong A17</strain>
    </source>
</reference>
<dbReference type="FunFam" id="1.50.10.130:FF:000001">
    <property type="entry name" value="Isoprene synthase, chloroplastic"/>
    <property type="match status" value="1"/>
</dbReference>
<accession>A0A072UIS6</accession>
<dbReference type="InterPro" id="IPR008949">
    <property type="entry name" value="Isoprenoid_synthase_dom_sf"/>
</dbReference>
<dbReference type="SUPFAM" id="SSF48576">
    <property type="entry name" value="Terpenoid synthases"/>
    <property type="match status" value="1"/>
</dbReference>
<protein>
    <recommendedName>
        <fullName evidence="11">(E)-beta-ocimene synthase</fullName>
        <ecNumber evidence="10">4.2.3.105</ecNumber>
        <ecNumber evidence="9">4.2.3.106</ecNumber>
    </recommendedName>
</protein>
<comment type="subcellular location">
    <subcellularLocation>
        <location evidence="2">Plastid</location>
        <location evidence="2">Chloroplast stroma</location>
    </subcellularLocation>
</comment>
<dbReference type="Gene3D" id="1.10.600.10">
    <property type="entry name" value="Farnesyl Diphosphate Synthase"/>
    <property type="match status" value="1"/>
</dbReference>
<dbReference type="GO" id="GO:0080027">
    <property type="term" value="P:response to herbivore"/>
    <property type="evidence" value="ECO:0007669"/>
    <property type="project" value="UniProtKB-ARBA"/>
</dbReference>
<evidence type="ECO:0000256" key="11">
    <source>
        <dbReference type="ARBA" id="ARBA00079290"/>
    </source>
</evidence>
<dbReference type="OrthoDB" id="1936865at2759"/>
<dbReference type="InterPro" id="IPR050148">
    <property type="entry name" value="Terpene_synthase-like"/>
</dbReference>
<dbReference type="EMBL" id="PSQE01000004">
    <property type="protein sequence ID" value="RHN60270.1"/>
    <property type="molecule type" value="Genomic_DNA"/>
</dbReference>
<dbReference type="GO" id="GO:0016102">
    <property type="term" value="P:diterpenoid biosynthetic process"/>
    <property type="evidence" value="ECO:0007669"/>
    <property type="project" value="InterPro"/>
</dbReference>
<evidence type="ECO:0000256" key="6">
    <source>
        <dbReference type="ARBA" id="ARBA00023239"/>
    </source>
</evidence>
<dbReference type="EnsemblPlants" id="KEH29582">
    <property type="protein sequence ID" value="KEH29582"/>
    <property type="gene ID" value="MTR_4g045810"/>
</dbReference>
<reference evidence="16" key="3">
    <citation type="submission" date="2015-04" db="UniProtKB">
        <authorList>
            <consortium name="EnsemblPlants"/>
        </authorList>
    </citation>
    <scope>IDENTIFICATION</scope>
    <source>
        <strain evidence="16">cv. Jemalong A17</strain>
    </source>
</reference>
<dbReference type="STRING" id="3880.A0A072UIS6"/>
<evidence type="ECO:0000256" key="9">
    <source>
        <dbReference type="ARBA" id="ARBA00067060"/>
    </source>
</evidence>
<evidence type="ECO:0000256" key="5">
    <source>
        <dbReference type="ARBA" id="ARBA00022842"/>
    </source>
</evidence>
<dbReference type="PANTHER" id="PTHR31225">
    <property type="entry name" value="OS04G0344100 PROTEIN-RELATED"/>
    <property type="match status" value="1"/>
</dbReference>
<dbReference type="GO" id="GO:0034768">
    <property type="term" value="F:(E)-beta-ocimene synthase activity"/>
    <property type="evidence" value="ECO:0007669"/>
    <property type="project" value="UniProtKB-EC"/>
</dbReference>
<organism evidence="14 17">
    <name type="scientific">Medicago truncatula</name>
    <name type="common">Barrel medic</name>
    <name type="synonym">Medicago tribuloides</name>
    <dbReference type="NCBI Taxonomy" id="3880"/>
    <lineage>
        <taxon>Eukaryota</taxon>
        <taxon>Viridiplantae</taxon>
        <taxon>Streptophyta</taxon>
        <taxon>Embryophyta</taxon>
        <taxon>Tracheophyta</taxon>
        <taxon>Spermatophyta</taxon>
        <taxon>Magnoliopsida</taxon>
        <taxon>eudicotyledons</taxon>
        <taxon>Gunneridae</taxon>
        <taxon>Pentapetalae</taxon>
        <taxon>rosids</taxon>
        <taxon>fabids</taxon>
        <taxon>Fabales</taxon>
        <taxon>Fabaceae</taxon>
        <taxon>Papilionoideae</taxon>
        <taxon>50 kb inversion clade</taxon>
        <taxon>NPAAA clade</taxon>
        <taxon>Hologalegina</taxon>
        <taxon>IRL clade</taxon>
        <taxon>Trifolieae</taxon>
        <taxon>Medicago</taxon>
    </lineage>
</organism>
<comment type="catalytic activity">
    <reaction evidence="8">
        <text>(2E)-geranyl diphosphate = tricyclene + diphosphate</text>
        <dbReference type="Rhea" id="RHEA:32687"/>
        <dbReference type="ChEBI" id="CHEBI:33019"/>
        <dbReference type="ChEBI" id="CHEBI:58057"/>
        <dbReference type="ChEBI" id="CHEBI:64266"/>
        <dbReference type="EC" id="4.2.3.105"/>
    </reaction>
</comment>
<proteinExistence type="predicted"/>
<evidence type="ECO:0000256" key="1">
    <source>
        <dbReference type="ARBA" id="ARBA00001946"/>
    </source>
</evidence>
<dbReference type="InterPro" id="IPR001906">
    <property type="entry name" value="Terpene_synth_N"/>
</dbReference>
<comment type="cofactor">
    <cofactor evidence="1">
        <name>Mg(2+)</name>
        <dbReference type="ChEBI" id="CHEBI:18420"/>
    </cofactor>
</comment>
<gene>
    <name evidence="16" type="primary">25492046</name>
    <name evidence="14" type="ordered locus">MTR_4g045810</name>
    <name evidence="15" type="ORF">MtrunA17_Chr4g0023911</name>
</gene>
<dbReference type="InterPro" id="IPR036965">
    <property type="entry name" value="Terpene_synth_N_sf"/>
</dbReference>
<dbReference type="GO" id="GO:0046246">
    <property type="term" value="P:terpene biosynthetic process"/>
    <property type="evidence" value="ECO:0000318"/>
    <property type="project" value="GO_Central"/>
</dbReference>
<dbReference type="EC" id="4.2.3.105" evidence="10"/>
<dbReference type="GO" id="GO:0006952">
    <property type="term" value="P:defense response"/>
    <property type="evidence" value="ECO:0007669"/>
    <property type="project" value="UniProtKB-KW"/>
</dbReference>
<evidence type="ECO:0000259" key="13">
    <source>
        <dbReference type="Pfam" id="PF03936"/>
    </source>
</evidence>
<feature type="domain" description="Terpene synthase N-terminal" evidence="12">
    <location>
        <begin position="54"/>
        <end position="227"/>
    </location>
</feature>
<name>A0A072UIS6_MEDTR</name>
<dbReference type="Gramene" id="rna22554">
    <property type="protein sequence ID" value="RHN60270.1"/>
    <property type="gene ID" value="gene22554"/>
</dbReference>
<dbReference type="PANTHER" id="PTHR31225:SF252">
    <property type="entry name" value="TERPENE SYNTHASE 12-RELATED"/>
    <property type="match status" value="1"/>
</dbReference>
<dbReference type="SFLD" id="SFLDS00005">
    <property type="entry name" value="Isoprenoid_Synthase_Type_I"/>
    <property type="match status" value="1"/>
</dbReference>
<dbReference type="EMBL" id="CM001220">
    <property type="protein sequence ID" value="KEH29582.1"/>
    <property type="molecule type" value="Genomic_DNA"/>
</dbReference>
<evidence type="ECO:0000313" key="17">
    <source>
        <dbReference type="Proteomes" id="UP000002051"/>
    </source>
</evidence>
<dbReference type="GO" id="GO:0102701">
    <property type="term" value="F:tricyclene synthase activity"/>
    <property type="evidence" value="ECO:0007669"/>
    <property type="project" value="UniProtKB-EC"/>
</dbReference>
<dbReference type="GO" id="GO:0000287">
    <property type="term" value="F:magnesium ion binding"/>
    <property type="evidence" value="ECO:0007669"/>
    <property type="project" value="InterPro"/>
</dbReference>
<reference evidence="15" key="4">
    <citation type="journal article" date="2018" name="Nat. Plants">
        <title>Whole-genome landscape of Medicago truncatula symbiotic genes.</title>
        <authorList>
            <person name="Pecrix Y."/>
            <person name="Gamas P."/>
            <person name="Carrere S."/>
        </authorList>
    </citation>
    <scope>NUCLEOTIDE SEQUENCE</scope>
    <source>
        <tissue evidence="15">Leaves</tissue>
    </source>
</reference>
<evidence type="ECO:0000256" key="7">
    <source>
        <dbReference type="ARBA" id="ARBA00050824"/>
    </source>
</evidence>
<dbReference type="InterPro" id="IPR044814">
    <property type="entry name" value="Terpene_cyclase_plant_C1"/>
</dbReference>
<evidence type="ECO:0000259" key="12">
    <source>
        <dbReference type="Pfam" id="PF01397"/>
    </source>
</evidence>
<keyword evidence="3" id="KW-0479">Metal-binding</keyword>
<dbReference type="EC" id="4.2.3.106" evidence="9"/>
<dbReference type="Gene3D" id="1.50.10.130">
    <property type="entry name" value="Terpene synthase, N-terminal domain"/>
    <property type="match status" value="1"/>
</dbReference>
<keyword evidence="6 15" id="KW-0456">Lyase</keyword>
<dbReference type="AlphaFoldDB" id="A0A072UIS6"/>
<dbReference type="InterPro" id="IPR005630">
    <property type="entry name" value="Terpene_synthase_metal-bd"/>
</dbReference>
<sequence length="580" mass="67133">MLLNSSFISLPSFFKSQELGRTNLLIHRNGSPLLCYATNTNVSQRKSANYQPNIWNYDILQSLKHDYEDARYVDRSRRLQEEVKRMIKDENVNILELIDTVKQLGLSYHFEEEIGEALDRFLSLEKCSGRNNFGRSLHETALRFRLLREYGYDISPDIFEKFKDHNGNFKACLVQDIKGMLSLYDASFLSYEGEQILDEANAFTSIHLKDLSEGRSSILIDQVNHSLELPLYRRVQSLEARWFIDSYENRKDANKVLLEAAKLNFNIVQSTLQQDLKEMSRWWKGMGLAPRLSFGRDRLMECFFWAAGMTPFEPQFSNIRKGLTKVCSLITLIDDIYDVYGTLDELELFTTAVESWDINAIQILPEYMKIFFLALYNTVNDFTYDTIKETGHDILPYLVKVWSDMLKAFLQEAKWCHNKHMPKFDDYLNNAWVSVSGVVLLTHSYFLLNRNITKEGLGYLENCPMLLQTPSIIFRLCNDLATSSAELERGEGANSIICYMNENGVSEEVAYKHIQNLLDQTWKKMNKDRVINSPSSKYFSETIINLARISHCTYQYGDGHGAPDTLAKNRIKALILEPIN</sequence>
<comment type="catalytic activity">
    <reaction evidence="7">
        <text>(2E)-geranyl diphosphate = (E)-beta-ocimene + diphosphate</text>
        <dbReference type="Rhea" id="RHEA:32691"/>
        <dbReference type="ChEBI" id="CHEBI:33019"/>
        <dbReference type="ChEBI" id="CHEBI:58057"/>
        <dbReference type="ChEBI" id="CHEBI:64280"/>
        <dbReference type="EC" id="4.2.3.106"/>
    </reaction>
</comment>
<dbReference type="Pfam" id="PF03936">
    <property type="entry name" value="Terpene_synth_C"/>
    <property type="match status" value="1"/>
</dbReference>
<dbReference type="Proteomes" id="UP000002051">
    <property type="component" value="Chromosome 4"/>
</dbReference>
<dbReference type="GO" id="GO:0010333">
    <property type="term" value="F:terpene synthase activity"/>
    <property type="evidence" value="ECO:0000318"/>
    <property type="project" value="GO_Central"/>
</dbReference>
<evidence type="ECO:0000256" key="2">
    <source>
        <dbReference type="ARBA" id="ARBA00004470"/>
    </source>
</evidence>
<dbReference type="Proteomes" id="UP000265566">
    <property type="component" value="Chromosome 4"/>
</dbReference>
<dbReference type="HOGENOM" id="CLU_003125_7_1_1"/>
<keyword evidence="17" id="KW-1185">Reference proteome</keyword>
<evidence type="ECO:0000256" key="3">
    <source>
        <dbReference type="ARBA" id="ARBA00022723"/>
    </source>
</evidence>
<evidence type="ECO:0000313" key="16">
    <source>
        <dbReference type="EnsemblPlants" id="KEH29582"/>
    </source>
</evidence>
<keyword evidence="4" id="KW-0611">Plant defense</keyword>
<evidence type="ECO:0000313" key="14">
    <source>
        <dbReference type="EMBL" id="KEH29582.1"/>
    </source>
</evidence>
<keyword evidence="5" id="KW-0460">Magnesium</keyword>
<dbReference type="CDD" id="cd00684">
    <property type="entry name" value="Terpene_cyclase_plant_C1"/>
    <property type="match status" value="1"/>
</dbReference>